<evidence type="ECO:0000313" key="2">
    <source>
        <dbReference type="Proteomes" id="UP000241444"/>
    </source>
</evidence>
<proteinExistence type="predicted"/>
<organism evidence="1 2">
    <name type="scientific">Phyllobacterium brassicacearum</name>
    <dbReference type="NCBI Taxonomy" id="314235"/>
    <lineage>
        <taxon>Bacteria</taxon>
        <taxon>Pseudomonadati</taxon>
        <taxon>Pseudomonadota</taxon>
        <taxon>Alphaproteobacteria</taxon>
        <taxon>Hyphomicrobiales</taxon>
        <taxon>Phyllobacteriaceae</taxon>
        <taxon>Phyllobacterium</taxon>
    </lineage>
</organism>
<protein>
    <submittedName>
        <fullName evidence="1">Asparaginase</fullName>
    </submittedName>
</protein>
<keyword evidence="2" id="KW-1185">Reference proteome</keyword>
<dbReference type="EMBL" id="PGGO01000001">
    <property type="protein sequence ID" value="PSH70991.1"/>
    <property type="molecule type" value="Genomic_DNA"/>
</dbReference>
<gene>
    <name evidence="1" type="ORF">CU102_00660</name>
</gene>
<sequence>MMSNPVLVEVFRGETVESRHRGSVIVTDGDGKIVFSLGDIERPTFPRSAIKAIQALPLVESGAADAYHFGSEELAMACASHSGEPEHVKKAADMLGRAGLDVSALECGAHWPSQQSVLIALARTGEEPTALHNNCSGKHAGFLCTCRHLGIETRGYSALGSPEQDMVRDAMEGVTGAAHTLDHCGTDGCSIPTYAIPLRNLSHGFARMATGAGLEPIRAKAARRLLDATMAAPFYVAGTHRACTELMEMAPGRIFVKTGAEGVFVGAVPELGLGIAVKCDDGTTRASEAIIATVLARIFRDEPELESKLDRFADREMRNWNGITYGVISPAEILTDADIN</sequence>
<dbReference type="Proteomes" id="UP000241444">
    <property type="component" value="Unassembled WGS sequence"/>
</dbReference>
<dbReference type="InterPro" id="IPR010349">
    <property type="entry name" value="Asparaginase_II"/>
</dbReference>
<dbReference type="RefSeq" id="WP_106709412.1">
    <property type="nucleotide sequence ID" value="NZ_PGGO01000001.1"/>
</dbReference>
<dbReference type="PANTHER" id="PTHR42110:SF1">
    <property type="entry name" value="L-ASPARAGINASE, PUTATIVE (AFU_ORTHOLOGUE AFUA_3G11890)-RELATED"/>
    <property type="match status" value="1"/>
</dbReference>
<comment type="caution">
    <text evidence="1">The sequence shown here is derived from an EMBL/GenBank/DDBJ whole genome shotgun (WGS) entry which is preliminary data.</text>
</comment>
<dbReference type="PANTHER" id="PTHR42110">
    <property type="entry name" value="L-ASPARAGINASE, PUTATIVE (AFU_ORTHOLOGUE AFUA_3G11890)-RELATED"/>
    <property type="match status" value="1"/>
</dbReference>
<name>A0A2P7BX15_9HYPH</name>
<reference evidence="2" key="1">
    <citation type="submission" date="2017-11" db="EMBL/GenBank/DDBJ databases">
        <authorList>
            <person name="Kuznetsova I."/>
            <person name="Sazanova A."/>
            <person name="Chirak E."/>
            <person name="Safronova V."/>
            <person name="Willems A."/>
        </authorList>
    </citation>
    <scope>NUCLEOTIDE SEQUENCE [LARGE SCALE GENOMIC DNA]</scope>
    <source>
        <strain evidence="2">STM 196</strain>
    </source>
</reference>
<dbReference type="AlphaFoldDB" id="A0A2P7BX15"/>
<dbReference type="OrthoDB" id="9780674at2"/>
<accession>A0A2P7BX15</accession>
<evidence type="ECO:0000313" key="1">
    <source>
        <dbReference type="EMBL" id="PSH70991.1"/>
    </source>
</evidence>
<dbReference type="Pfam" id="PF06089">
    <property type="entry name" value="Asparaginase_II"/>
    <property type="match status" value="1"/>
</dbReference>